<feature type="transmembrane region" description="Helical" evidence="1">
    <location>
        <begin position="6"/>
        <end position="24"/>
    </location>
</feature>
<reference evidence="3" key="1">
    <citation type="submission" date="2019-02" db="EMBL/GenBank/DDBJ databases">
        <authorList>
            <person name="Gruber-Vodicka R. H."/>
            <person name="Seah K. B. B."/>
        </authorList>
    </citation>
    <scope>NUCLEOTIDE SEQUENCE</scope>
    <source>
        <strain evidence="3">BECK_BY19</strain>
        <strain evidence="2">BECK_BY8</strain>
    </source>
</reference>
<keyword evidence="1" id="KW-0472">Membrane</keyword>
<name>A0A451AQH4_9GAMM</name>
<gene>
    <name evidence="2" type="ORF">BECKUNK1418G_GA0071005_100253</name>
    <name evidence="3" type="ORF">BECKUNK1418H_GA0071006_100153</name>
</gene>
<evidence type="ECO:0000313" key="2">
    <source>
        <dbReference type="EMBL" id="VFK58220.1"/>
    </source>
</evidence>
<keyword evidence="1" id="KW-1133">Transmembrane helix</keyword>
<dbReference type="EMBL" id="CAADGD010000001">
    <property type="protein sequence ID" value="VFK68324.1"/>
    <property type="molecule type" value="Genomic_DNA"/>
</dbReference>
<dbReference type="EMBL" id="CAADFZ010000002">
    <property type="protein sequence ID" value="VFK58220.1"/>
    <property type="molecule type" value="Genomic_DNA"/>
</dbReference>
<evidence type="ECO:0000313" key="3">
    <source>
        <dbReference type="EMBL" id="VFK68324.1"/>
    </source>
</evidence>
<dbReference type="AlphaFoldDB" id="A0A451AQH4"/>
<proteinExistence type="predicted"/>
<organism evidence="3">
    <name type="scientific">Candidatus Kentrum sp. UNK</name>
    <dbReference type="NCBI Taxonomy" id="2126344"/>
    <lineage>
        <taxon>Bacteria</taxon>
        <taxon>Pseudomonadati</taxon>
        <taxon>Pseudomonadota</taxon>
        <taxon>Gammaproteobacteria</taxon>
        <taxon>Candidatus Kentrum</taxon>
    </lineage>
</organism>
<protein>
    <submittedName>
        <fullName evidence="3">Uncharacterized protein</fullName>
    </submittedName>
</protein>
<accession>A0A451AQH4</accession>
<sequence>MDLSLITTFGPSIFIFAAAAWITMSRRTIVNQGSIDALSAKIENMQKSFDTRIETAKAEMELKIAEYKESRAQHCSQVQGRIHRLESGADSSPNHGDIQKMYETIHAMDNRLSGEMQEMKQTMGAISGALSGVDSTLSTIQTNLIGKGLLSIGPIPRSAE</sequence>
<keyword evidence="1" id="KW-0812">Transmembrane</keyword>
<evidence type="ECO:0000256" key="1">
    <source>
        <dbReference type="SAM" id="Phobius"/>
    </source>
</evidence>